<keyword evidence="12" id="KW-1185">Reference proteome</keyword>
<dbReference type="InterPro" id="IPR014854">
    <property type="entry name" value="Nse4_C"/>
</dbReference>
<sequence>MESSQSDVEMEDGSQGIPEPHNAGGTGNYELRRKMRSLNKNLEEQQGNPTAFTTEDMNDTLDKANTLFQQVETPQDAALDSRLLVIMSDMNATKAKSMKHDTGGFDADDFVARLITFMGGHQDVDVNPSQPNNSQEMEDEEVGSLEWEKIGRKALAKSRRVPMMSFMLGPLSIEAKVRTVKQRAKLDKKAAEEVKPQELGEGDIQRSENETTKNVAMLEDILATHGVKVNVFRFIVNPESFGQTVENMFYLSFLIRDGKCALEWSEGENPEPVIYTCDPPTEDDYKQDLRKRQLVFELDMATWTRAIEVFNITEPMIPTRPESKQRFGNKWYG</sequence>
<keyword evidence="5 7" id="KW-0234">DNA repair</keyword>
<dbReference type="GO" id="GO:0006281">
    <property type="term" value="P:DNA repair"/>
    <property type="evidence" value="ECO:0007669"/>
    <property type="project" value="UniProtKB-UniRule"/>
</dbReference>
<proteinExistence type="inferred from homology"/>
<accession>A0A165A7J9</accession>
<comment type="function">
    <text evidence="7">Component of the SMC5-SMC6 complex, that promotes sister chromatid alignment after DNA damage and facilitates double-stranded DNA breaks (DSBs) repair via homologous recombination between sister chromatids.</text>
</comment>
<dbReference type="GO" id="GO:0030915">
    <property type="term" value="C:Smc5-Smc6 complex"/>
    <property type="evidence" value="ECO:0007669"/>
    <property type="project" value="UniProtKB-UniRule"/>
</dbReference>
<dbReference type="EMBL" id="KV419395">
    <property type="protein sequence ID" value="KZS98585.1"/>
    <property type="molecule type" value="Genomic_DNA"/>
</dbReference>
<organism evidence="11 12">
    <name type="scientific">Sistotremastrum niveocremeum HHB9708</name>
    <dbReference type="NCBI Taxonomy" id="1314777"/>
    <lineage>
        <taxon>Eukaryota</taxon>
        <taxon>Fungi</taxon>
        <taxon>Dikarya</taxon>
        <taxon>Basidiomycota</taxon>
        <taxon>Agaricomycotina</taxon>
        <taxon>Agaricomycetes</taxon>
        <taxon>Sistotremastrales</taxon>
        <taxon>Sistotremastraceae</taxon>
        <taxon>Sertulicium</taxon>
        <taxon>Sertulicium niveocremeum</taxon>
    </lineage>
</organism>
<evidence type="ECO:0000259" key="9">
    <source>
        <dbReference type="Pfam" id="PF08743"/>
    </source>
</evidence>
<dbReference type="InterPro" id="IPR027786">
    <property type="entry name" value="Nse4/EID"/>
</dbReference>
<evidence type="ECO:0000256" key="1">
    <source>
        <dbReference type="ARBA" id="ARBA00004123"/>
    </source>
</evidence>
<feature type="domain" description="Non-structural maintenance of chromosome element 4 C-terminal" evidence="9">
    <location>
        <begin position="229"/>
        <end position="317"/>
    </location>
</feature>
<keyword evidence="6 7" id="KW-0539">Nucleus</keyword>
<evidence type="ECO:0000313" key="12">
    <source>
        <dbReference type="Proteomes" id="UP000076722"/>
    </source>
</evidence>
<evidence type="ECO:0000256" key="5">
    <source>
        <dbReference type="ARBA" id="ARBA00023204"/>
    </source>
</evidence>
<evidence type="ECO:0000256" key="3">
    <source>
        <dbReference type="ARBA" id="ARBA00022763"/>
    </source>
</evidence>
<dbReference type="STRING" id="1314777.A0A165A7J9"/>
<evidence type="ECO:0000256" key="8">
    <source>
        <dbReference type="SAM" id="MobiDB-lite"/>
    </source>
</evidence>
<evidence type="ECO:0000259" key="10">
    <source>
        <dbReference type="Pfam" id="PF15412"/>
    </source>
</evidence>
<reference evidence="11 12" key="1">
    <citation type="journal article" date="2016" name="Mol. Biol. Evol.">
        <title>Comparative Genomics of Early-Diverging Mushroom-Forming Fungi Provides Insights into the Origins of Lignocellulose Decay Capabilities.</title>
        <authorList>
            <person name="Nagy L.G."/>
            <person name="Riley R."/>
            <person name="Tritt A."/>
            <person name="Adam C."/>
            <person name="Daum C."/>
            <person name="Floudas D."/>
            <person name="Sun H."/>
            <person name="Yadav J.S."/>
            <person name="Pangilinan J."/>
            <person name="Larsson K.H."/>
            <person name="Matsuura K."/>
            <person name="Barry K."/>
            <person name="Labutti K."/>
            <person name="Kuo R."/>
            <person name="Ohm R.A."/>
            <person name="Bhattacharya S.S."/>
            <person name="Shirouzu T."/>
            <person name="Yoshinaga Y."/>
            <person name="Martin F.M."/>
            <person name="Grigoriev I.V."/>
            <person name="Hibbett D.S."/>
        </authorList>
    </citation>
    <scope>NUCLEOTIDE SEQUENCE [LARGE SCALE GENOMIC DNA]</scope>
    <source>
        <strain evidence="11 12">HHB9708</strain>
    </source>
</reference>
<evidence type="ECO:0000256" key="7">
    <source>
        <dbReference type="RuleBase" id="RU365071"/>
    </source>
</evidence>
<evidence type="ECO:0000256" key="4">
    <source>
        <dbReference type="ARBA" id="ARBA00023172"/>
    </source>
</evidence>
<evidence type="ECO:0000256" key="6">
    <source>
        <dbReference type="ARBA" id="ARBA00023242"/>
    </source>
</evidence>
<dbReference type="AlphaFoldDB" id="A0A165A7J9"/>
<feature type="domain" description="Nse4/EID protein Nse3/MAGE-binding" evidence="10">
    <location>
        <begin position="80"/>
        <end position="130"/>
    </location>
</feature>
<dbReference type="PANTHER" id="PTHR16140">
    <property type="entry name" value="NON-STRUCTURAL MAINTENANCE OF CHROMOSOMES ELEMENT 4"/>
    <property type="match status" value="1"/>
</dbReference>
<dbReference type="InterPro" id="IPR029225">
    <property type="entry name" value="Nse4_Nse3-bd"/>
</dbReference>
<gene>
    <name evidence="11" type="ORF">SISNIDRAFT_472444</name>
</gene>
<dbReference type="GO" id="GO:0005634">
    <property type="term" value="C:nucleus"/>
    <property type="evidence" value="ECO:0007669"/>
    <property type="project" value="UniProtKB-SubCell"/>
</dbReference>
<dbReference type="Proteomes" id="UP000076722">
    <property type="component" value="Unassembled WGS sequence"/>
</dbReference>
<dbReference type="PANTHER" id="PTHR16140:SF0">
    <property type="entry name" value="NON-STRUCTURAL MAINTENANCE OF CHROMOSOMES ELEMENT 4"/>
    <property type="match status" value="1"/>
</dbReference>
<keyword evidence="3 7" id="KW-0227">DNA damage</keyword>
<comment type="similarity">
    <text evidence="2 7">Belongs to the NSE4 family.</text>
</comment>
<feature type="region of interest" description="Disordered" evidence="8">
    <location>
        <begin position="122"/>
        <end position="144"/>
    </location>
</feature>
<dbReference type="OrthoDB" id="361242at2759"/>
<evidence type="ECO:0000256" key="2">
    <source>
        <dbReference type="ARBA" id="ARBA00008997"/>
    </source>
</evidence>
<dbReference type="Pfam" id="PF08743">
    <property type="entry name" value="Nse4_C"/>
    <property type="match status" value="1"/>
</dbReference>
<dbReference type="GO" id="GO:0006310">
    <property type="term" value="P:DNA recombination"/>
    <property type="evidence" value="ECO:0007669"/>
    <property type="project" value="UniProtKB-UniRule"/>
</dbReference>
<evidence type="ECO:0000313" key="11">
    <source>
        <dbReference type="EMBL" id="KZS98585.1"/>
    </source>
</evidence>
<feature type="compositionally biased region" description="Polar residues" evidence="8">
    <location>
        <begin position="38"/>
        <end position="55"/>
    </location>
</feature>
<name>A0A165A7J9_9AGAM</name>
<comment type="subunit">
    <text evidence="7">Component of the SMC5-SMC6 complex.</text>
</comment>
<protein>
    <recommendedName>
        <fullName evidence="7">Non-structural maintenance of chromosomes element 4</fullName>
    </recommendedName>
</protein>
<dbReference type="Pfam" id="PF15412">
    <property type="entry name" value="Nse4-Nse3_bdg"/>
    <property type="match status" value="1"/>
</dbReference>
<keyword evidence="4 7" id="KW-0233">DNA recombination</keyword>
<feature type="region of interest" description="Disordered" evidence="8">
    <location>
        <begin position="1"/>
        <end position="56"/>
    </location>
</feature>
<comment type="subcellular location">
    <subcellularLocation>
        <location evidence="1 7">Nucleus</location>
    </subcellularLocation>
</comment>